<dbReference type="CDD" id="cd02037">
    <property type="entry name" value="Mrp_NBP35"/>
    <property type="match status" value="1"/>
</dbReference>
<keyword evidence="2 6" id="KW-0547">Nucleotide-binding</keyword>
<evidence type="ECO:0000256" key="5">
    <source>
        <dbReference type="ARBA" id="ARBA00023014"/>
    </source>
</evidence>
<dbReference type="FunFam" id="3.40.50.300:FF:001119">
    <property type="entry name" value="Iron-sulfur cluster carrier protein"/>
    <property type="match status" value="1"/>
</dbReference>
<evidence type="ECO:0000256" key="3">
    <source>
        <dbReference type="ARBA" id="ARBA00022840"/>
    </source>
</evidence>
<comment type="caution">
    <text evidence="8">The sequence shown here is derived from an EMBL/GenBank/DDBJ whole genome shotgun (WGS) entry which is preliminary data.</text>
</comment>
<dbReference type="GO" id="GO:0046872">
    <property type="term" value="F:metal ion binding"/>
    <property type="evidence" value="ECO:0007669"/>
    <property type="project" value="UniProtKB-KW"/>
</dbReference>
<keyword evidence="6" id="KW-0378">Hydrolase</keyword>
<dbReference type="PANTHER" id="PTHR42961:SF2">
    <property type="entry name" value="IRON-SULFUR PROTEIN NUBPL"/>
    <property type="match status" value="1"/>
</dbReference>
<dbReference type="AlphaFoldDB" id="A0A7C4KYL0"/>
<dbReference type="HAMAP" id="MF_02040">
    <property type="entry name" value="Mrp_NBP35"/>
    <property type="match status" value="1"/>
</dbReference>
<evidence type="ECO:0000256" key="1">
    <source>
        <dbReference type="ARBA" id="ARBA00022723"/>
    </source>
</evidence>
<evidence type="ECO:0000259" key="7">
    <source>
        <dbReference type="Pfam" id="PF01883"/>
    </source>
</evidence>
<dbReference type="InterPro" id="IPR002744">
    <property type="entry name" value="MIP18-like"/>
</dbReference>
<reference evidence="8" key="1">
    <citation type="journal article" date="2020" name="mSystems">
        <title>Genome- and Community-Level Interaction Insights into Carbon Utilization and Element Cycling Functions of Hydrothermarchaeota in Hydrothermal Sediment.</title>
        <authorList>
            <person name="Zhou Z."/>
            <person name="Liu Y."/>
            <person name="Xu W."/>
            <person name="Pan J."/>
            <person name="Luo Z.H."/>
            <person name="Li M."/>
        </authorList>
    </citation>
    <scope>NUCLEOTIDE SEQUENCE [LARGE SCALE GENOMIC DNA]</scope>
    <source>
        <strain evidence="8">SpSt-556</strain>
    </source>
</reference>
<evidence type="ECO:0000256" key="6">
    <source>
        <dbReference type="HAMAP-Rule" id="MF_02040"/>
    </source>
</evidence>
<keyword evidence="5 6" id="KW-0411">Iron-sulfur</keyword>
<dbReference type="InterPro" id="IPR027417">
    <property type="entry name" value="P-loop_NTPase"/>
</dbReference>
<dbReference type="Gene3D" id="3.30.300.130">
    <property type="entry name" value="Fe-S cluster assembly (FSCA)"/>
    <property type="match status" value="1"/>
</dbReference>
<proteinExistence type="inferred from homology"/>
<feature type="binding site" evidence="6">
    <location>
        <begin position="114"/>
        <end position="121"/>
    </location>
    <ligand>
        <name>ATP</name>
        <dbReference type="ChEBI" id="CHEBI:30616"/>
    </ligand>
</feature>
<dbReference type="PANTHER" id="PTHR42961">
    <property type="entry name" value="IRON-SULFUR PROTEIN NUBPL"/>
    <property type="match status" value="1"/>
</dbReference>
<keyword evidence="3 6" id="KW-0067">ATP-binding</keyword>
<organism evidence="8">
    <name type="scientific">Bellilinea caldifistulae</name>
    <dbReference type="NCBI Taxonomy" id="360411"/>
    <lineage>
        <taxon>Bacteria</taxon>
        <taxon>Bacillati</taxon>
        <taxon>Chloroflexota</taxon>
        <taxon>Anaerolineae</taxon>
        <taxon>Anaerolineales</taxon>
        <taxon>Anaerolineaceae</taxon>
        <taxon>Bellilinea</taxon>
    </lineage>
</organism>
<sequence length="356" mass="38079">MTATDEILNALRKVIDPEIGRNIVELGMVRDLTLHEDGRLSFSLALTVPTCPMKDQMAFNARQILRALGFEQVEITFGAMTDEERRAVMASAAPQLPKLNAFNQVRRVIAVMSGKGGVGKSSLTALLAVELTRRGWKVGILDADLTGPSIPHFFGLPAGGLRGSEQGILPAATRQGIRVVSTNLLLPEADQPVVWRGALISATIQQFWTQVLWGKLDALLVDLPPGTSDAALTVLRTLPVNGVVLVTAPQGLSALVVRKAVHMLQTLNIPILGVVENYSYFRCPADGGEYAVFGASHAQEICEAAGAPLLARLPINPQVTELCDSGRAGEVILPELAPLVERIQQVEAVQTAPLKG</sequence>
<comment type="subunit">
    <text evidence="6">Homodimer.</text>
</comment>
<dbReference type="GO" id="GO:0016226">
    <property type="term" value="P:iron-sulfur cluster assembly"/>
    <property type="evidence" value="ECO:0007669"/>
    <property type="project" value="InterPro"/>
</dbReference>
<evidence type="ECO:0000313" key="8">
    <source>
        <dbReference type="EMBL" id="HGS86702.1"/>
    </source>
</evidence>
<keyword evidence="1 6" id="KW-0479">Metal-binding</keyword>
<name>A0A7C4KYL0_9CHLR</name>
<dbReference type="EMBL" id="DSXR01000045">
    <property type="protein sequence ID" value="HGS86702.1"/>
    <property type="molecule type" value="Genomic_DNA"/>
</dbReference>
<dbReference type="GO" id="GO:0016887">
    <property type="term" value="F:ATP hydrolysis activity"/>
    <property type="evidence" value="ECO:0007669"/>
    <property type="project" value="UniProtKB-UniRule"/>
</dbReference>
<dbReference type="Gene3D" id="3.40.50.300">
    <property type="entry name" value="P-loop containing nucleotide triphosphate hydrolases"/>
    <property type="match status" value="1"/>
</dbReference>
<comment type="similarity">
    <text evidence="6">Belongs to the Mrp/NBP35 ATP-binding proteins family.</text>
</comment>
<dbReference type="SUPFAM" id="SSF117916">
    <property type="entry name" value="Fe-S cluster assembly (FSCA) domain-like"/>
    <property type="match status" value="1"/>
</dbReference>
<dbReference type="GO" id="GO:0005524">
    <property type="term" value="F:ATP binding"/>
    <property type="evidence" value="ECO:0007669"/>
    <property type="project" value="UniProtKB-UniRule"/>
</dbReference>
<accession>A0A7C4KYL0</accession>
<feature type="domain" description="MIP18 family-like" evidence="7">
    <location>
        <begin position="5"/>
        <end position="74"/>
    </location>
</feature>
<keyword evidence="4 6" id="KW-0408">Iron</keyword>
<evidence type="ECO:0000256" key="4">
    <source>
        <dbReference type="ARBA" id="ARBA00023004"/>
    </source>
</evidence>
<gene>
    <name evidence="8" type="ORF">ENT17_03700</name>
</gene>
<dbReference type="InterPro" id="IPR034904">
    <property type="entry name" value="FSCA_dom_sf"/>
</dbReference>
<protein>
    <recommendedName>
        <fullName evidence="6">Iron-sulfur cluster carrier protein</fullName>
    </recommendedName>
</protein>
<dbReference type="Pfam" id="PF10609">
    <property type="entry name" value="ParA"/>
    <property type="match status" value="1"/>
</dbReference>
<dbReference type="SUPFAM" id="SSF52540">
    <property type="entry name" value="P-loop containing nucleoside triphosphate hydrolases"/>
    <property type="match status" value="1"/>
</dbReference>
<comment type="function">
    <text evidence="6">Binds and transfers iron-sulfur (Fe-S) clusters to target apoproteins. Can hydrolyze ATP.</text>
</comment>
<dbReference type="InterPro" id="IPR044304">
    <property type="entry name" value="NUBPL-like"/>
</dbReference>
<dbReference type="InterPro" id="IPR019591">
    <property type="entry name" value="Mrp/NBP35_ATP-bd"/>
</dbReference>
<dbReference type="GO" id="GO:0140663">
    <property type="term" value="F:ATP-dependent FeS chaperone activity"/>
    <property type="evidence" value="ECO:0007669"/>
    <property type="project" value="InterPro"/>
</dbReference>
<evidence type="ECO:0000256" key="2">
    <source>
        <dbReference type="ARBA" id="ARBA00022741"/>
    </source>
</evidence>
<dbReference type="GO" id="GO:0051539">
    <property type="term" value="F:4 iron, 4 sulfur cluster binding"/>
    <property type="evidence" value="ECO:0007669"/>
    <property type="project" value="TreeGrafter"/>
</dbReference>
<dbReference type="InterPro" id="IPR033756">
    <property type="entry name" value="YlxH/NBP35"/>
</dbReference>
<dbReference type="Pfam" id="PF01883">
    <property type="entry name" value="FeS_assembly_P"/>
    <property type="match status" value="1"/>
</dbReference>